<feature type="compositionally biased region" description="Basic and acidic residues" evidence="1">
    <location>
        <begin position="94"/>
        <end position="131"/>
    </location>
</feature>
<dbReference type="InterPro" id="IPR026870">
    <property type="entry name" value="Zinc_ribbon_dom"/>
</dbReference>
<name>A0A923RRW8_9FIRM</name>
<accession>A0A923RRW8</accession>
<proteinExistence type="predicted"/>
<evidence type="ECO:0000259" key="4">
    <source>
        <dbReference type="Pfam" id="PF25302"/>
    </source>
</evidence>
<keyword evidence="2" id="KW-0472">Membrane</keyword>
<evidence type="ECO:0000313" key="6">
    <source>
        <dbReference type="Proteomes" id="UP000652477"/>
    </source>
</evidence>
<dbReference type="InterPro" id="IPR008979">
    <property type="entry name" value="Galactose-bd-like_sf"/>
</dbReference>
<dbReference type="Proteomes" id="UP000652477">
    <property type="component" value="Unassembled WGS sequence"/>
</dbReference>
<dbReference type="RefSeq" id="WP_186876829.1">
    <property type="nucleotide sequence ID" value="NZ_JACOPF010000004.1"/>
</dbReference>
<dbReference type="Pfam" id="PF25302">
    <property type="entry name" value="NADase_transloc"/>
    <property type="match status" value="1"/>
</dbReference>
<feature type="domain" description="NAD glycohydrolase translocation F5/8 type C" evidence="4">
    <location>
        <begin position="153"/>
        <end position="294"/>
    </location>
</feature>
<keyword evidence="2" id="KW-1133">Transmembrane helix</keyword>
<evidence type="ECO:0000313" key="5">
    <source>
        <dbReference type="EMBL" id="MBC5690168.1"/>
    </source>
</evidence>
<dbReference type="Pfam" id="PF13240">
    <property type="entry name" value="Zn_Ribbon_1"/>
    <property type="match status" value="1"/>
</dbReference>
<dbReference type="AlphaFoldDB" id="A0A923RRW8"/>
<feature type="region of interest" description="Disordered" evidence="1">
    <location>
        <begin position="94"/>
        <end position="136"/>
    </location>
</feature>
<feature type="region of interest" description="Disordered" evidence="1">
    <location>
        <begin position="31"/>
        <end position="54"/>
    </location>
</feature>
<gene>
    <name evidence="5" type="ORF">H8S37_14720</name>
</gene>
<feature type="transmembrane region" description="Helical" evidence="2">
    <location>
        <begin position="58"/>
        <end position="83"/>
    </location>
</feature>
<dbReference type="SUPFAM" id="SSF49785">
    <property type="entry name" value="Galactose-binding domain-like"/>
    <property type="match status" value="1"/>
</dbReference>
<evidence type="ECO:0000259" key="3">
    <source>
        <dbReference type="Pfam" id="PF13240"/>
    </source>
</evidence>
<dbReference type="NCBIfam" id="NF047619">
    <property type="entry name" value="NADase_discoid"/>
    <property type="match status" value="1"/>
</dbReference>
<keyword evidence="6" id="KW-1185">Reference proteome</keyword>
<dbReference type="Gene3D" id="2.60.120.260">
    <property type="entry name" value="Galactose-binding domain-like"/>
    <property type="match status" value="1"/>
</dbReference>
<sequence>MFCENCGKKIEEGEQFCPNCGQKVSAEETEIQGHSDIKEYKGEQQGGKKPGKRKKGKAGLIAALTVLLIAILILAATFAIFFLKKREEEAQQEAKKQEEIEAEKEEKEEKQEEAKREEREETEKAEEKELPEPTGIATGLTYAGEEIYMADFTVSASSVLKESGYNYEAENLKDLDASTCWADGVAGNGTNESILFTSSQKQTVRGLAILPGFCASADLYAKNGAPIAFHIEYGEESMDFSYVDRELPFHSENPFDGMIYIDFGETVEISECKVTITDVRDGNKYDDCCITEMFLYQ</sequence>
<dbReference type="EMBL" id="JACOPF010000004">
    <property type="protein sequence ID" value="MBC5690168.1"/>
    <property type="molecule type" value="Genomic_DNA"/>
</dbReference>
<evidence type="ECO:0000256" key="2">
    <source>
        <dbReference type="SAM" id="Phobius"/>
    </source>
</evidence>
<organism evidence="5 6">
    <name type="scientific">Mediterraneibacter hominis</name>
    <dbReference type="NCBI Taxonomy" id="2763054"/>
    <lineage>
        <taxon>Bacteria</taxon>
        <taxon>Bacillati</taxon>
        <taxon>Bacillota</taxon>
        <taxon>Clostridia</taxon>
        <taxon>Lachnospirales</taxon>
        <taxon>Lachnospiraceae</taxon>
        <taxon>Mediterraneibacter</taxon>
    </lineage>
</organism>
<protein>
    <submittedName>
        <fullName evidence="5">Zinc ribbon domain-containing protein</fullName>
    </submittedName>
</protein>
<evidence type="ECO:0000256" key="1">
    <source>
        <dbReference type="SAM" id="MobiDB-lite"/>
    </source>
</evidence>
<feature type="compositionally biased region" description="Basic and acidic residues" evidence="1">
    <location>
        <begin position="31"/>
        <end position="42"/>
    </location>
</feature>
<feature type="domain" description="Zinc-ribbon" evidence="3">
    <location>
        <begin position="2"/>
        <end position="24"/>
    </location>
</feature>
<dbReference type="InterPro" id="IPR057561">
    <property type="entry name" value="NADase_transloc"/>
</dbReference>
<reference evidence="5" key="1">
    <citation type="submission" date="2020-08" db="EMBL/GenBank/DDBJ databases">
        <title>Genome public.</title>
        <authorList>
            <person name="Liu C."/>
            <person name="Sun Q."/>
        </authorList>
    </citation>
    <scope>NUCLEOTIDE SEQUENCE</scope>
    <source>
        <strain evidence="5">NSJ-55</strain>
    </source>
</reference>
<comment type="caution">
    <text evidence="5">The sequence shown here is derived from an EMBL/GenBank/DDBJ whole genome shotgun (WGS) entry which is preliminary data.</text>
</comment>
<keyword evidence="2" id="KW-0812">Transmembrane</keyword>